<keyword evidence="1" id="KW-1133">Transmembrane helix</keyword>
<keyword evidence="4" id="KW-1185">Reference proteome</keyword>
<name>A0A7K0FNH6_9SPHI</name>
<dbReference type="InterPro" id="IPR046216">
    <property type="entry name" value="DUF6249"/>
</dbReference>
<sequence>MNNVEILIPLTIFIGSFAVIFGWRYLTNKERMALIERGLNPIPEKPESKSNYYLKLALLLMGAGLGLFLAFVLDNTVFAHNVNEWGNTKNEAIYFSLITLFGGLGLFISYTIEKKEKQQKL</sequence>
<evidence type="ECO:0000313" key="4">
    <source>
        <dbReference type="Proteomes" id="UP000462931"/>
    </source>
</evidence>
<evidence type="ECO:0000256" key="1">
    <source>
        <dbReference type="SAM" id="Phobius"/>
    </source>
</evidence>
<dbReference type="Pfam" id="PF19762">
    <property type="entry name" value="DUF6249"/>
    <property type="match status" value="1"/>
</dbReference>
<dbReference type="EMBL" id="WKJI01000002">
    <property type="protein sequence ID" value="MRX47539.1"/>
    <property type="molecule type" value="Genomic_DNA"/>
</dbReference>
<keyword evidence="1" id="KW-0812">Transmembrane</keyword>
<feature type="domain" description="DUF6249" evidence="2">
    <location>
        <begin position="10"/>
        <end position="114"/>
    </location>
</feature>
<feature type="transmembrane region" description="Helical" evidence="1">
    <location>
        <begin position="52"/>
        <end position="73"/>
    </location>
</feature>
<feature type="transmembrane region" description="Helical" evidence="1">
    <location>
        <begin position="93"/>
        <end position="112"/>
    </location>
</feature>
<dbReference type="Proteomes" id="UP000462931">
    <property type="component" value="Unassembled WGS sequence"/>
</dbReference>
<reference evidence="3 4" key="1">
    <citation type="submission" date="2019-11" db="EMBL/GenBank/DDBJ databases">
        <authorList>
            <person name="Cheng Q."/>
            <person name="Yang Z."/>
        </authorList>
    </citation>
    <scope>NUCLEOTIDE SEQUENCE [LARGE SCALE GENOMIC DNA]</scope>
    <source>
        <strain evidence="3 4">HX-22-1</strain>
    </source>
</reference>
<comment type="caution">
    <text evidence="3">The sequence shown here is derived from an EMBL/GenBank/DDBJ whole genome shotgun (WGS) entry which is preliminary data.</text>
</comment>
<organism evidence="3 4">
    <name type="scientific">Pedobacter puniceum</name>
    <dbReference type="NCBI Taxonomy" id="2666136"/>
    <lineage>
        <taxon>Bacteria</taxon>
        <taxon>Pseudomonadati</taxon>
        <taxon>Bacteroidota</taxon>
        <taxon>Sphingobacteriia</taxon>
        <taxon>Sphingobacteriales</taxon>
        <taxon>Sphingobacteriaceae</taxon>
        <taxon>Pedobacter</taxon>
    </lineage>
</organism>
<protein>
    <recommendedName>
        <fullName evidence="2">DUF6249 domain-containing protein</fullName>
    </recommendedName>
</protein>
<feature type="transmembrane region" description="Helical" evidence="1">
    <location>
        <begin position="6"/>
        <end position="26"/>
    </location>
</feature>
<proteinExistence type="predicted"/>
<dbReference type="RefSeq" id="WP_154287664.1">
    <property type="nucleotide sequence ID" value="NZ_WKJI01000002.1"/>
</dbReference>
<accession>A0A7K0FNH6</accession>
<evidence type="ECO:0000259" key="2">
    <source>
        <dbReference type="Pfam" id="PF19762"/>
    </source>
</evidence>
<gene>
    <name evidence="3" type="ORF">GJJ64_10085</name>
</gene>
<evidence type="ECO:0000313" key="3">
    <source>
        <dbReference type="EMBL" id="MRX47539.1"/>
    </source>
</evidence>
<dbReference type="AlphaFoldDB" id="A0A7K0FNH6"/>
<keyword evidence="1" id="KW-0472">Membrane</keyword>